<organism evidence="2 3">
    <name type="scientific">Coniochaeta hoffmannii</name>
    <dbReference type="NCBI Taxonomy" id="91930"/>
    <lineage>
        <taxon>Eukaryota</taxon>
        <taxon>Fungi</taxon>
        <taxon>Dikarya</taxon>
        <taxon>Ascomycota</taxon>
        <taxon>Pezizomycotina</taxon>
        <taxon>Sordariomycetes</taxon>
        <taxon>Sordariomycetidae</taxon>
        <taxon>Coniochaetales</taxon>
        <taxon>Coniochaetaceae</taxon>
        <taxon>Coniochaeta</taxon>
    </lineage>
</organism>
<feature type="region of interest" description="Disordered" evidence="1">
    <location>
        <begin position="255"/>
        <end position="357"/>
    </location>
</feature>
<feature type="compositionally biased region" description="Polar residues" evidence="1">
    <location>
        <begin position="53"/>
        <end position="62"/>
    </location>
</feature>
<dbReference type="AlphaFoldDB" id="A0AA38SMT8"/>
<feature type="compositionally biased region" description="Polar residues" evidence="1">
    <location>
        <begin position="165"/>
        <end position="187"/>
    </location>
</feature>
<feature type="compositionally biased region" description="Basic and acidic residues" evidence="1">
    <location>
        <begin position="75"/>
        <end position="84"/>
    </location>
</feature>
<feature type="compositionally biased region" description="Polar residues" evidence="1">
    <location>
        <begin position="257"/>
        <end position="276"/>
    </location>
</feature>
<keyword evidence="3" id="KW-1185">Reference proteome</keyword>
<dbReference type="Proteomes" id="UP001174691">
    <property type="component" value="Unassembled WGS sequence"/>
</dbReference>
<sequence>MDHSQERGSGQTRPTDHPRGSRFYLRQPRFGGKLVIGSPVGPVLKNGKPIPQEISSPSTAMSYENAYPVKPTSMDIDRNNKEDTPPLQQQTATKSQTSKSSRALHVLSSITHSFSRSSLSLASFKSNRNFSGTSGASSIVSAEQKTPKESTSSSSMRRPLIARFDTQSTTETTLPEPTKATTPSSQPAEPDKITNERAEPIELDPKLIYTAQPSAYWTGRFTTLRDKYHSELLEPETLQIVLEEHMRRSNIEEHLMAQTTADPRKTPTTVRTSFSGAPSLPCRSILKPTPRQQQPSTLGAPFPSRPPLSSGLSRIAITTKPALPRRQSYDLPPSSFSSSRAAAGNMAPPPPPTLASASIVSSPSFPHISSSTTASQRRQAILLTSDDARRVRVFATLDALCATPAARESLRLWQTAYARLVGKECLLPAGESLVAGEGESGGKMSWGRRKSLTAAAAATTTWKREGSVASSGGGGGTAEKGMGWGGRLRMFSGGRRSQIAALEMGRVEGGSLVGGSVGGFGVASEPGRVPGWFGDGQGREEEGTVRRMRVKRIGKG</sequence>
<feature type="region of interest" description="Disordered" evidence="1">
    <location>
        <begin position="132"/>
        <end position="197"/>
    </location>
</feature>
<name>A0AA38SMT8_9PEZI</name>
<feature type="compositionally biased region" description="Low complexity" evidence="1">
    <location>
        <begin position="334"/>
        <end position="346"/>
    </location>
</feature>
<feature type="region of interest" description="Disordered" evidence="1">
    <location>
        <begin position="39"/>
        <end position="104"/>
    </location>
</feature>
<feature type="region of interest" description="Disordered" evidence="1">
    <location>
        <begin position="1"/>
        <end position="23"/>
    </location>
</feature>
<feature type="compositionally biased region" description="Polar residues" evidence="1">
    <location>
        <begin position="132"/>
        <end position="156"/>
    </location>
</feature>
<dbReference type="EMBL" id="JANBVN010000001">
    <property type="protein sequence ID" value="KAJ9165712.1"/>
    <property type="molecule type" value="Genomic_DNA"/>
</dbReference>
<proteinExistence type="predicted"/>
<accession>A0AA38SMT8</accession>
<reference evidence="2" key="1">
    <citation type="submission" date="2022-07" db="EMBL/GenBank/DDBJ databases">
        <title>Fungi with potential for degradation of polypropylene.</title>
        <authorList>
            <person name="Gostincar C."/>
        </authorList>
    </citation>
    <scope>NUCLEOTIDE SEQUENCE</scope>
    <source>
        <strain evidence="2">EXF-13287</strain>
    </source>
</reference>
<evidence type="ECO:0000313" key="3">
    <source>
        <dbReference type="Proteomes" id="UP001174691"/>
    </source>
</evidence>
<comment type="caution">
    <text evidence="2">The sequence shown here is derived from an EMBL/GenBank/DDBJ whole genome shotgun (WGS) entry which is preliminary data.</text>
</comment>
<feature type="compositionally biased region" description="Low complexity" evidence="1">
    <location>
        <begin position="88"/>
        <end position="104"/>
    </location>
</feature>
<protein>
    <submittedName>
        <fullName evidence="2">Uncharacterized protein</fullName>
    </submittedName>
</protein>
<gene>
    <name evidence="2" type="ORF">NKR19_g115</name>
</gene>
<evidence type="ECO:0000313" key="2">
    <source>
        <dbReference type="EMBL" id="KAJ9165712.1"/>
    </source>
</evidence>
<evidence type="ECO:0000256" key="1">
    <source>
        <dbReference type="SAM" id="MobiDB-lite"/>
    </source>
</evidence>